<evidence type="ECO:0000313" key="1">
    <source>
        <dbReference type="EMBL" id="KAL2735630.1"/>
    </source>
</evidence>
<comment type="caution">
    <text evidence="1">The sequence shown here is derived from an EMBL/GenBank/DDBJ whole genome shotgun (WGS) entry which is preliminary data.</text>
</comment>
<accession>A0ABD2BSH9</accession>
<sequence length="60" mass="7200">MMKLLLEAEYPHTHTNSKVLSQNAFVTDETGFIGKLLTEKLLREYIDIRCIYFFYIRKKE</sequence>
<protein>
    <submittedName>
        <fullName evidence="1">Fatty acyl-CoA reductase wat-like isoform X7</fullName>
    </submittedName>
</protein>
<dbReference type="AlphaFoldDB" id="A0ABD2BSH9"/>
<dbReference type="EMBL" id="JAUDFV010000064">
    <property type="protein sequence ID" value="KAL2735630.1"/>
    <property type="molecule type" value="Genomic_DNA"/>
</dbReference>
<dbReference type="Proteomes" id="UP001607302">
    <property type="component" value="Unassembled WGS sequence"/>
</dbReference>
<organism evidence="1 2">
    <name type="scientific">Vespula squamosa</name>
    <name type="common">Southern yellow jacket</name>
    <name type="synonym">Wasp</name>
    <dbReference type="NCBI Taxonomy" id="30214"/>
    <lineage>
        <taxon>Eukaryota</taxon>
        <taxon>Metazoa</taxon>
        <taxon>Ecdysozoa</taxon>
        <taxon>Arthropoda</taxon>
        <taxon>Hexapoda</taxon>
        <taxon>Insecta</taxon>
        <taxon>Pterygota</taxon>
        <taxon>Neoptera</taxon>
        <taxon>Endopterygota</taxon>
        <taxon>Hymenoptera</taxon>
        <taxon>Apocrita</taxon>
        <taxon>Aculeata</taxon>
        <taxon>Vespoidea</taxon>
        <taxon>Vespidae</taxon>
        <taxon>Vespinae</taxon>
        <taxon>Vespula</taxon>
    </lineage>
</organism>
<proteinExistence type="predicted"/>
<reference evidence="1 2" key="1">
    <citation type="journal article" date="2024" name="Ann. Entomol. Soc. Am.">
        <title>Genomic analyses of the southern and eastern yellowjacket wasps (Hymenoptera: Vespidae) reveal evolutionary signatures of social life.</title>
        <authorList>
            <person name="Catto M.A."/>
            <person name="Caine P.B."/>
            <person name="Orr S.E."/>
            <person name="Hunt B.G."/>
            <person name="Goodisman M.A.D."/>
        </authorList>
    </citation>
    <scope>NUCLEOTIDE SEQUENCE [LARGE SCALE GENOMIC DNA]</scope>
    <source>
        <strain evidence="1">233</strain>
        <tissue evidence="1">Head and thorax</tissue>
    </source>
</reference>
<name>A0ABD2BSH9_VESSQ</name>
<gene>
    <name evidence="1" type="ORF">V1478_003270</name>
</gene>
<keyword evidence="2" id="KW-1185">Reference proteome</keyword>
<evidence type="ECO:0000313" key="2">
    <source>
        <dbReference type="Proteomes" id="UP001607302"/>
    </source>
</evidence>